<gene>
    <name evidence="3" type="ORF">QVE165_LOCUS9683</name>
</gene>
<keyword evidence="2" id="KW-0472">Membrane</keyword>
<evidence type="ECO:0008006" key="5">
    <source>
        <dbReference type="Google" id="ProtNLM"/>
    </source>
</evidence>
<feature type="region of interest" description="Disordered" evidence="1">
    <location>
        <begin position="1"/>
        <end position="37"/>
    </location>
</feature>
<dbReference type="EMBL" id="CAJNOM010000044">
    <property type="protein sequence ID" value="CAF0904894.1"/>
    <property type="molecule type" value="Genomic_DNA"/>
</dbReference>
<organism evidence="3 4">
    <name type="scientific">Adineta steineri</name>
    <dbReference type="NCBI Taxonomy" id="433720"/>
    <lineage>
        <taxon>Eukaryota</taxon>
        <taxon>Metazoa</taxon>
        <taxon>Spiralia</taxon>
        <taxon>Gnathifera</taxon>
        <taxon>Rotifera</taxon>
        <taxon>Eurotatoria</taxon>
        <taxon>Bdelloidea</taxon>
        <taxon>Adinetida</taxon>
        <taxon>Adinetidae</taxon>
        <taxon>Adineta</taxon>
    </lineage>
</organism>
<dbReference type="AlphaFoldDB" id="A0A813ZY37"/>
<reference evidence="3" key="1">
    <citation type="submission" date="2021-02" db="EMBL/GenBank/DDBJ databases">
        <authorList>
            <person name="Nowell W R."/>
        </authorList>
    </citation>
    <scope>NUCLEOTIDE SEQUENCE</scope>
</reference>
<keyword evidence="2" id="KW-0812">Transmembrane</keyword>
<keyword evidence="2" id="KW-1133">Transmembrane helix</keyword>
<proteinExistence type="predicted"/>
<name>A0A813ZY37_9BILA</name>
<protein>
    <recommendedName>
        <fullName evidence="5">MARVEL domain-containing protein</fullName>
    </recommendedName>
</protein>
<dbReference type="OrthoDB" id="10049415at2759"/>
<evidence type="ECO:0000313" key="3">
    <source>
        <dbReference type="EMBL" id="CAF0904894.1"/>
    </source>
</evidence>
<accession>A0A813ZY37</accession>
<feature type="transmembrane region" description="Helical" evidence="2">
    <location>
        <begin position="58"/>
        <end position="79"/>
    </location>
</feature>
<feature type="transmembrane region" description="Helical" evidence="2">
    <location>
        <begin position="134"/>
        <end position="160"/>
    </location>
</feature>
<comment type="caution">
    <text evidence="3">The sequence shown here is derived from an EMBL/GenBank/DDBJ whole genome shotgun (WGS) entry which is preliminary data.</text>
</comment>
<keyword evidence="4" id="KW-1185">Reference proteome</keyword>
<evidence type="ECO:0000256" key="1">
    <source>
        <dbReference type="SAM" id="MobiDB-lite"/>
    </source>
</evidence>
<evidence type="ECO:0000313" key="4">
    <source>
        <dbReference type="Proteomes" id="UP000663832"/>
    </source>
</evidence>
<sequence length="212" mass="22724">MSTSDLRYPAATSGDNSAPPIVTPHYSSSLPNSPGDIENSRHTRCATGIRFVKTIHGILNIVILVCIICILISAGVASNQDGKNADNSPLHSSAKVNAVATRNAVLVFTVFGLILILIDTILHMTKLIYRLPPLFDTVFIIIMLVLAGIYLILGCCAAAWEKKMDDTVGKTGGLHHKGAAAAAAFFIFVAMIAIIIDYALRLFSKPSQTYNP</sequence>
<dbReference type="Proteomes" id="UP000663832">
    <property type="component" value="Unassembled WGS sequence"/>
</dbReference>
<feature type="transmembrane region" description="Helical" evidence="2">
    <location>
        <begin position="180"/>
        <end position="200"/>
    </location>
</feature>
<evidence type="ECO:0000256" key="2">
    <source>
        <dbReference type="SAM" id="Phobius"/>
    </source>
</evidence>
<feature type="transmembrane region" description="Helical" evidence="2">
    <location>
        <begin position="99"/>
        <end position="122"/>
    </location>
</feature>